<dbReference type="Gene3D" id="1.20.1720.10">
    <property type="entry name" value="Multidrug resistance protein D"/>
    <property type="match status" value="1"/>
</dbReference>
<dbReference type="EMBL" id="AP027452">
    <property type="protein sequence ID" value="BDY29729.1"/>
    <property type="molecule type" value="Genomic_DNA"/>
</dbReference>
<feature type="domain" description="Major facilitator superfamily (MFS) profile" evidence="7">
    <location>
        <begin position="4"/>
        <end position="427"/>
    </location>
</feature>
<feature type="transmembrane region" description="Helical" evidence="6">
    <location>
        <begin position="95"/>
        <end position="120"/>
    </location>
</feature>
<name>A0AAI8TVH5_MYCME</name>
<dbReference type="RefSeq" id="WP_276821370.1">
    <property type="nucleotide sequence ID" value="NZ_AP027452.1"/>
</dbReference>
<feature type="transmembrane region" description="Helical" evidence="6">
    <location>
        <begin position="44"/>
        <end position="65"/>
    </location>
</feature>
<organism evidence="8 9">
    <name type="scientific">Mycolicibacterium mageritense</name>
    <name type="common">Mycobacterium mageritense</name>
    <dbReference type="NCBI Taxonomy" id="53462"/>
    <lineage>
        <taxon>Bacteria</taxon>
        <taxon>Bacillati</taxon>
        <taxon>Actinomycetota</taxon>
        <taxon>Actinomycetes</taxon>
        <taxon>Mycobacteriales</taxon>
        <taxon>Mycobacteriaceae</taxon>
        <taxon>Mycolicibacterium</taxon>
    </lineage>
</organism>
<evidence type="ECO:0000256" key="4">
    <source>
        <dbReference type="ARBA" id="ARBA00022989"/>
    </source>
</evidence>
<sequence length="435" mass="45409">MKPSLYAVAASLYLTEYTLYSNSSSAVLLNSAIADYFDIPFSQAAYIGVAFLAGFCLALLPAGLLSHRYSPTAAFFAGSAVLAVLGIAASLSPQFWILITIRFLQGIASAVLAPQIFRIIRTQFYPDHHSAVLGTWGLVVSASALCSPLITALLNDLWGWRSFPYETVATTVIAMALLALAPARPATTHEDATSGRAAIPVVGLAVVQLAIFLAIGAAGTVPTKVALCVAATMLGITVIVVRGHRQAPNPVLRQSLFVVFVAGIATNVFTLSLIYFLQQVRSVTSYGSALYLLPMAFFAGLIPVLKFGRPGDNAKNTRLVWIGALFLITAGLSVVLPGHPLLLSAALMGGAMGFLWSSLAANVLTNSAQIAFDSSLYHYLRALGAAIGVAMGATMIDGLGTELFGGVAALMTVVGVAAALAARSACRATRLVAVR</sequence>
<keyword evidence="2" id="KW-0813">Transport</keyword>
<dbReference type="AlphaFoldDB" id="A0AAI8TVH5"/>
<dbReference type="Gene3D" id="1.20.1250.20">
    <property type="entry name" value="MFS general substrate transporter like domains"/>
    <property type="match status" value="1"/>
</dbReference>
<keyword evidence="5 6" id="KW-0472">Membrane</keyword>
<feature type="transmembrane region" description="Helical" evidence="6">
    <location>
        <begin position="376"/>
        <end position="396"/>
    </location>
</feature>
<evidence type="ECO:0000256" key="2">
    <source>
        <dbReference type="ARBA" id="ARBA00022448"/>
    </source>
</evidence>
<feature type="transmembrane region" description="Helical" evidence="6">
    <location>
        <begin position="402"/>
        <end position="422"/>
    </location>
</feature>
<evidence type="ECO:0000256" key="1">
    <source>
        <dbReference type="ARBA" id="ARBA00004651"/>
    </source>
</evidence>
<dbReference type="Proteomes" id="UP001241092">
    <property type="component" value="Chromosome"/>
</dbReference>
<feature type="transmembrane region" description="Helical" evidence="6">
    <location>
        <begin position="167"/>
        <end position="185"/>
    </location>
</feature>
<keyword evidence="4 6" id="KW-1133">Transmembrane helix</keyword>
<feature type="transmembrane region" description="Helical" evidence="6">
    <location>
        <begin position="72"/>
        <end position="89"/>
    </location>
</feature>
<evidence type="ECO:0000313" key="8">
    <source>
        <dbReference type="EMBL" id="BDY29729.1"/>
    </source>
</evidence>
<feature type="transmembrane region" description="Helical" evidence="6">
    <location>
        <begin position="224"/>
        <end position="243"/>
    </location>
</feature>
<evidence type="ECO:0000256" key="3">
    <source>
        <dbReference type="ARBA" id="ARBA00022692"/>
    </source>
</evidence>
<dbReference type="PANTHER" id="PTHR42718:SF9">
    <property type="entry name" value="MAJOR FACILITATOR SUPERFAMILY MULTIDRUG TRANSPORTER MFSC"/>
    <property type="match status" value="1"/>
</dbReference>
<comment type="subcellular location">
    <subcellularLocation>
        <location evidence="1">Cell membrane</location>
        <topology evidence="1">Multi-pass membrane protein</topology>
    </subcellularLocation>
</comment>
<feature type="transmembrane region" description="Helical" evidence="6">
    <location>
        <begin position="132"/>
        <end position="155"/>
    </location>
</feature>
<protein>
    <recommendedName>
        <fullName evidence="7">Major facilitator superfamily (MFS) profile domain-containing protein</fullName>
    </recommendedName>
</protein>
<dbReference type="PROSITE" id="PS50850">
    <property type="entry name" value="MFS"/>
    <property type="match status" value="1"/>
</dbReference>
<evidence type="ECO:0000256" key="6">
    <source>
        <dbReference type="SAM" id="Phobius"/>
    </source>
</evidence>
<feature type="transmembrane region" description="Helical" evidence="6">
    <location>
        <begin position="197"/>
        <end position="218"/>
    </location>
</feature>
<dbReference type="GO" id="GO:0022857">
    <property type="term" value="F:transmembrane transporter activity"/>
    <property type="evidence" value="ECO:0007669"/>
    <property type="project" value="InterPro"/>
</dbReference>
<dbReference type="GO" id="GO:0005886">
    <property type="term" value="C:plasma membrane"/>
    <property type="evidence" value="ECO:0007669"/>
    <property type="project" value="UniProtKB-SubCell"/>
</dbReference>
<dbReference type="PANTHER" id="PTHR42718">
    <property type="entry name" value="MAJOR FACILITATOR SUPERFAMILY MULTIDRUG TRANSPORTER MFSC"/>
    <property type="match status" value="1"/>
</dbReference>
<gene>
    <name evidence="8" type="ORF">hbim_03669</name>
</gene>
<evidence type="ECO:0000259" key="7">
    <source>
        <dbReference type="PROSITE" id="PS50850"/>
    </source>
</evidence>
<keyword evidence="3 6" id="KW-0812">Transmembrane</keyword>
<feature type="transmembrane region" description="Helical" evidence="6">
    <location>
        <begin position="289"/>
        <end position="307"/>
    </location>
</feature>
<feature type="transmembrane region" description="Helical" evidence="6">
    <location>
        <begin position="319"/>
        <end position="336"/>
    </location>
</feature>
<dbReference type="Pfam" id="PF07690">
    <property type="entry name" value="MFS_1"/>
    <property type="match status" value="1"/>
</dbReference>
<dbReference type="InterPro" id="IPR011701">
    <property type="entry name" value="MFS"/>
</dbReference>
<feature type="transmembrane region" description="Helical" evidence="6">
    <location>
        <begin position="342"/>
        <end position="364"/>
    </location>
</feature>
<dbReference type="InterPro" id="IPR036259">
    <property type="entry name" value="MFS_trans_sf"/>
</dbReference>
<accession>A0AAI8TVH5</accession>
<dbReference type="SUPFAM" id="SSF103473">
    <property type="entry name" value="MFS general substrate transporter"/>
    <property type="match status" value="1"/>
</dbReference>
<feature type="transmembrane region" description="Helical" evidence="6">
    <location>
        <begin position="255"/>
        <end position="277"/>
    </location>
</feature>
<proteinExistence type="predicted"/>
<evidence type="ECO:0000313" key="9">
    <source>
        <dbReference type="Proteomes" id="UP001241092"/>
    </source>
</evidence>
<evidence type="ECO:0000256" key="5">
    <source>
        <dbReference type="ARBA" id="ARBA00023136"/>
    </source>
</evidence>
<reference evidence="8" key="1">
    <citation type="submission" date="2023-03" db="EMBL/GenBank/DDBJ databases">
        <title>Draft genome sequence of a Mycolicibacterium mageritense strain H4_3_1 isolated from a hybrid biological-inorganic system reactor.</title>
        <authorList>
            <person name="Feng X."/>
            <person name="Kazama D."/>
            <person name="Sato K."/>
            <person name="Kobayashi H."/>
        </authorList>
    </citation>
    <scope>NUCLEOTIDE SEQUENCE</scope>
    <source>
        <strain evidence="8">H4_3_1</strain>
    </source>
</reference>
<dbReference type="InterPro" id="IPR020846">
    <property type="entry name" value="MFS_dom"/>
</dbReference>